<dbReference type="PROSITE" id="PS50238">
    <property type="entry name" value="RHOGAP"/>
    <property type="match status" value="1"/>
</dbReference>
<dbReference type="Pfam" id="PF00620">
    <property type="entry name" value="RhoGAP"/>
    <property type="match status" value="1"/>
</dbReference>
<feature type="region of interest" description="Disordered" evidence="1">
    <location>
        <begin position="343"/>
        <end position="362"/>
    </location>
</feature>
<proteinExistence type="predicted"/>
<name>R7TWZ0_CAPTE</name>
<dbReference type="Gene3D" id="1.10.555.10">
    <property type="entry name" value="Rho GTPase activation protein"/>
    <property type="match status" value="1"/>
</dbReference>
<protein>
    <recommendedName>
        <fullName evidence="2">Rho-GAP domain-containing protein</fullName>
    </recommendedName>
</protein>
<gene>
    <name evidence="3" type="ORF">CAPTEDRAFT_225958</name>
</gene>
<sequence length="555" mass="61309">MSASNSPVFGIRSASLGRTKKKIAVKFGVPIADALRDDKLPAPLVDMMVYIAQEGVTTSDLFRRNGNPTDLRMIIKRLSEGKDVDYSNYNFYTLASVLKKFLLKIPGGAFGPEKEQQLLDVLELDTRIRQYDIIHDILETLPEATQQLLALLFGTWFRLVNHYEYNSMSSEAVAKSVAPSLFHTCADSPEMVEKAVNVLQILIDDFGVANMFGRKNIQYFADVTRTGINVREKYRYEFRYPADASVPLEQYLQVFSRLLHSEAKTRGFDPQKDAITEEEFYGSPVARSRDRSDTKGSGGSSNVEIRLPPSGSSPPSPQSLQQSSHDFNPHKKLTQVSSLSAPEVNQGCCSSPSGPDRSGLSTSKHLYLSTSLSRFDHVRRKQMLRLKKRSNWFLSPSQLADSESALPMGSHEASISSDVTVSDGCLSSSEIDCSCDDSVQSTPGLTPIRSHQPLQRVALMQQRQYAQGSDLTSTPKRPPTQQQQQQQESSSNNGLLLAEEQPANNLQSSLMPSKHPGSPVAPGDSVSESDVRFFMVESFYGSPSPLPQQHNGANS</sequence>
<feature type="region of interest" description="Disordered" evidence="1">
    <location>
        <begin position="269"/>
        <end position="328"/>
    </location>
</feature>
<feature type="domain" description="Rho-GAP" evidence="2">
    <location>
        <begin position="29"/>
        <end position="210"/>
    </location>
</feature>
<dbReference type="STRING" id="283909.R7TWZ0"/>
<dbReference type="EMBL" id="AMQN01002091">
    <property type="status" value="NOT_ANNOTATED_CDS"/>
    <property type="molecule type" value="Genomic_DNA"/>
</dbReference>
<dbReference type="SUPFAM" id="SSF48350">
    <property type="entry name" value="GTPase activation domain, GAP"/>
    <property type="match status" value="1"/>
</dbReference>
<keyword evidence="5" id="KW-1185">Reference proteome</keyword>
<evidence type="ECO:0000259" key="2">
    <source>
        <dbReference type="PROSITE" id="PS50238"/>
    </source>
</evidence>
<reference evidence="4" key="3">
    <citation type="submission" date="2015-06" db="UniProtKB">
        <authorList>
            <consortium name="EnsemblMetazoa"/>
        </authorList>
    </citation>
    <scope>IDENTIFICATION</scope>
</reference>
<dbReference type="PANTHER" id="PTHR23179:SF27">
    <property type="entry name" value="RHO GTPASE ACTIVATING PROTEIN AT 71E, ISOFORM D"/>
    <property type="match status" value="1"/>
</dbReference>
<dbReference type="PANTHER" id="PTHR23179">
    <property type="entry name" value="T-CELL ACTIVATION RHO GTPASE ACTIVATING PROTEIN-RELATED"/>
    <property type="match status" value="1"/>
</dbReference>
<dbReference type="Proteomes" id="UP000014760">
    <property type="component" value="Unassembled WGS sequence"/>
</dbReference>
<reference evidence="3 5" key="2">
    <citation type="journal article" date="2013" name="Nature">
        <title>Insights into bilaterian evolution from three spiralian genomes.</title>
        <authorList>
            <person name="Simakov O."/>
            <person name="Marletaz F."/>
            <person name="Cho S.J."/>
            <person name="Edsinger-Gonzales E."/>
            <person name="Havlak P."/>
            <person name="Hellsten U."/>
            <person name="Kuo D.H."/>
            <person name="Larsson T."/>
            <person name="Lv J."/>
            <person name="Arendt D."/>
            <person name="Savage R."/>
            <person name="Osoegawa K."/>
            <person name="de Jong P."/>
            <person name="Grimwood J."/>
            <person name="Chapman J.A."/>
            <person name="Shapiro H."/>
            <person name="Aerts A."/>
            <person name="Otillar R.P."/>
            <person name="Terry A.Y."/>
            <person name="Boore J.L."/>
            <person name="Grigoriev I.V."/>
            <person name="Lindberg D.R."/>
            <person name="Seaver E.C."/>
            <person name="Weisblat D.A."/>
            <person name="Putnam N.H."/>
            <person name="Rokhsar D.S."/>
        </authorList>
    </citation>
    <scope>NUCLEOTIDE SEQUENCE</scope>
    <source>
        <strain evidence="3 5">I ESC-2004</strain>
    </source>
</reference>
<dbReference type="SMART" id="SM00324">
    <property type="entry name" value="RhoGAP"/>
    <property type="match status" value="1"/>
</dbReference>
<evidence type="ECO:0000313" key="5">
    <source>
        <dbReference type="Proteomes" id="UP000014760"/>
    </source>
</evidence>
<dbReference type="GO" id="GO:0007165">
    <property type="term" value="P:signal transduction"/>
    <property type="evidence" value="ECO:0007669"/>
    <property type="project" value="InterPro"/>
</dbReference>
<dbReference type="InterPro" id="IPR000198">
    <property type="entry name" value="RhoGAP_dom"/>
</dbReference>
<evidence type="ECO:0000313" key="3">
    <source>
        <dbReference type="EMBL" id="ELT98122.1"/>
    </source>
</evidence>
<dbReference type="OrthoDB" id="9994905at2759"/>
<dbReference type="EMBL" id="KB308242">
    <property type="protein sequence ID" value="ELT98122.1"/>
    <property type="molecule type" value="Genomic_DNA"/>
</dbReference>
<dbReference type="InterPro" id="IPR008936">
    <property type="entry name" value="Rho_GTPase_activation_prot"/>
</dbReference>
<organism evidence="3">
    <name type="scientific">Capitella teleta</name>
    <name type="common">Polychaete worm</name>
    <dbReference type="NCBI Taxonomy" id="283909"/>
    <lineage>
        <taxon>Eukaryota</taxon>
        <taxon>Metazoa</taxon>
        <taxon>Spiralia</taxon>
        <taxon>Lophotrochozoa</taxon>
        <taxon>Annelida</taxon>
        <taxon>Polychaeta</taxon>
        <taxon>Sedentaria</taxon>
        <taxon>Scolecida</taxon>
        <taxon>Capitellidae</taxon>
        <taxon>Capitella</taxon>
    </lineage>
</organism>
<dbReference type="EnsemblMetazoa" id="CapteT225958">
    <property type="protein sequence ID" value="CapteP225958"/>
    <property type="gene ID" value="CapteG225958"/>
</dbReference>
<evidence type="ECO:0000256" key="1">
    <source>
        <dbReference type="SAM" id="MobiDB-lite"/>
    </source>
</evidence>
<evidence type="ECO:0000313" key="4">
    <source>
        <dbReference type="EnsemblMetazoa" id="CapteP225958"/>
    </source>
</evidence>
<reference evidence="5" key="1">
    <citation type="submission" date="2012-12" db="EMBL/GenBank/DDBJ databases">
        <authorList>
            <person name="Hellsten U."/>
            <person name="Grimwood J."/>
            <person name="Chapman J.A."/>
            <person name="Shapiro H."/>
            <person name="Aerts A."/>
            <person name="Otillar R.P."/>
            <person name="Terry A.Y."/>
            <person name="Boore J.L."/>
            <person name="Simakov O."/>
            <person name="Marletaz F."/>
            <person name="Cho S.-J."/>
            <person name="Edsinger-Gonzales E."/>
            <person name="Havlak P."/>
            <person name="Kuo D.-H."/>
            <person name="Larsson T."/>
            <person name="Lv J."/>
            <person name="Arendt D."/>
            <person name="Savage R."/>
            <person name="Osoegawa K."/>
            <person name="de Jong P."/>
            <person name="Lindberg D.R."/>
            <person name="Seaver E.C."/>
            <person name="Weisblat D.A."/>
            <person name="Putnam N.H."/>
            <person name="Grigoriev I.V."/>
            <person name="Rokhsar D.S."/>
        </authorList>
    </citation>
    <scope>NUCLEOTIDE SEQUENCE</scope>
    <source>
        <strain evidence="5">I ESC-2004</strain>
    </source>
</reference>
<accession>R7TWZ0</accession>
<dbReference type="OMA" id="HESQDMQ"/>
<feature type="region of interest" description="Disordered" evidence="1">
    <location>
        <begin position="463"/>
        <end position="526"/>
    </location>
</feature>
<feature type="compositionally biased region" description="Polar residues" evidence="1">
    <location>
        <begin position="347"/>
        <end position="362"/>
    </location>
</feature>
<dbReference type="HOGENOM" id="CLU_491125_0_0_1"/>
<feature type="compositionally biased region" description="Polar residues" evidence="1">
    <location>
        <begin position="502"/>
        <end position="511"/>
    </location>
</feature>
<dbReference type="GO" id="GO:0005096">
    <property type="term" value="F:GTPase activator activity"/>
    <property type="evidence" value="ECO:0007669"/>
    <property type="project" value="TreeGrafter"/>
</dbReference>
<feature type="compositionally biased region" description="Polar residues" evidence="1">
    <location>
        <begin position="463"/>
        <end position="475"/>
    </location>
</feature>
<dbReference type="AlphaFoldDB" id="R7TWZ0"/>